<dbReference type="SUPFAM" id="SSF47384">
    <property type="entry name" value="Homodimeric domain of signal transducing histidine kinase"/>
    <property type="match status" value="1"/>
</dbReference>
<name>A0ABQ2XVA8_9BURK</name>
<dbReference type="InterPro" id="IPR036097">
    <property type="entry name" value="HisK_dim/P_sf"/>
</dbReference>
<dbReference type="Pfam" id="PF00512">
    <property type="entry name" value="HisKA"/>
    <property type="match status" value="1"/>
</dbReference>
<evidence type="ECO:0000256" key="3">
    <source>
        <dbReference type="ARBA" id="ARBA00012438"/>
    </source>
</evidence>
<dbReference type="InterPro" id="IPR004358">
    <property type="entry name" value="Sig_transdc_His_kin-like_C"/>
</dbReference>
<evidence type="ECO:0000256" key="5">
    <source>
        <dbReference type="ARBA" id="ARBA00022679"/>
    </source>
</evidence>
<dbReference type="InterPro" id="IPR003660">
    <property type="entry name" value="HAMP_dom"/>
</dbReference>
<evidence type="ECO:0000256" key="8">
    <source>
        <dbReference type="ARBA" id="ARBA00022989"/>
    </source>
</evidence>
<evidence type="ECO:0000256" key="9">
    <source>
        <dbReference type="ARBA" id="ARBA00023012"/>
    </source>
</evidence>
<evidence type="ECO:0000256" key="6">
    <source>
        <dbReference type="ARBA" id="ARBA00022692"/>
    </source>
</evidence>
<dbReference type="CDD" id="cd06225">
    <property type="entry name" value="HAMP"/>
    <property type="match status" value="1"/>
</dbReference>
<evidence type="ECO:0000313" key="14">
    <source>
        <dbReference type="EMBL" id="GGX34362.1"/>
    </source>
</evidence>
<evidence type="ECO:0000256" key="1">
    <source>
        <dbReference type="ARBA" id="ARBA00000085"/>
    </source>
</evidence>
<dbReference type="InterPro" id="IPR003661">
    <property type="entry name" value="HisK_dim/P_dom"/>
</dbReference>
<comment type="caution">
    <text evidence="14">The sequence shown here is derived from an EMBL/GenBank/DDBJ whole genome shotgun (WGS) entry which is preliminary data.</text>
</comment>
<dbReference type="Gene3D" id="1.10.287.130">
    <property type="match status" value="1"/>
</dbReference>
<gene>
    <name evidence="14" type="ORF">GCM10010946_09430</name>
</gene>
<sequence length="463" mass="49845">MLSFRQRLALIHSAAITAIVACAAFATWWGLSHEMNQQLDQALLAIADAEVSVLNSAPDQPVRVHDQQTGKAPPSLVRLDRLVQISLRDGTVIAKSQNLGDADLPLTKDILQQTAANETALVTIDNFGEEPLRMIAVPVHAGGKDYIVQVAGSLDDTVRIVDYATGLFSILAVVLIAAVVLVANNLTKKVFMAIEDIASQADRIGDANLSERLAQSSDADEIAHLTGTLNQMLARLENAFLIERRFTADASHEMRSPLTRLRAEIDICLRRERSPEAYRETLRSCLEEVCGITSMVEELLLLARIESGQEDDAGAHCNAQQLLEAVASAHRSAADAKQIQLVLDNSLPVEIRLSERAGKLILNNFLENALKFTGHGGEIRLSASMDGQQLLIRVQDSGPGIAEQDLPHIFERFYRGQHAKSSGIAGAGLGLSLVQHIASRAGASVVAANTGSGAIFTLQVALV</sequence>
<evidence type="ECO:0000256" key="2">
    <source>
        <dbReference type="ARBA" id="ARBA00004370"/>
    </source>
</evidence>
<dbReference type="PROSITE" id="PS51257">
    <property type="entry name" value="PROKAR_LIPOPROTEIN"/>
    <property type="match status" value="1"/>
</dbReference>
<evidence type="ECO:0000256" key="7">
    <source>
        <dbReference type="ARBA" id="ARBA00022777"/>
    </source>
</evidence>
<dbReference type="PRINTS" id="PR00344">
    <property type="entry name" value="BCTRLSENSOR"/>
</dbReference>
<evidence type="ECO:0000259" key="12">
    <source>
        <dbReference type="PROSITE" id="PS50109"/>
    </source>
</evidence>
<dbReference type="EMBL" id="BMYU01000002">
    <property type="protein sequence ID" value="GGX34362.1"/>
    <property type="molecule type" value="Genomic_DNA"/>
</dbReference>
<dbReference type="InterPro" id="IPR050428">
    <property type="entry name" value="TCS_sensor_his_kinase"/>
</dbReference>
<feature type="domain" description="Histidine kinase" evidence="12">
    <location>
        <begin position="249"/>
        <end position="463"/>
    </location>
</feature>
<protein>
    <recommendedName>
        <fullName evidence="3">histidine kinase</fullName>
        <ecNumber evidence="3">2.7.13.3</ecNumber>
    </recommendedName>
</protein>
<keyword evidence="4" id="KW-0597">Phosphoprotein</keyword>
<dbReference type="GO" id="GO:0016301">
    <property type="term" value="F:kinase activity"/>
    <property type="evidence" value="ECO:0007669"/>
    <property type="project" value="UniProtKB-KW"/>
</dbReference>
<accession>A0ABQ2XVA8</accession>
<evidence type="ECO:0000256" key="11">
    <source>
        <dbReference type="SAM" id="Phobius"/>
    </source>
</evidence>
<feature type="transmembrane region" description="Helical" evidence="11">
    <location>
        <begin position="163"/>
        <end position="183"/>
    </location>
</feature>
<dbReference type="Gene3D" id="6.10.340.10">
    <property type="match status" value="1"/>
</dbReference>
<dbReference type="InterPro" id="IPR003594">
    <property type="entry name" value="HATPase_dom"/>
</dbReference>
<keyword evidence="8 11" id="KW-1133">Transmembrane helix</keyword>
<dbReference type="Proteomes" id="UP000653343">
    <property type="component" value="Unassembled WGS sequence"/>
</dbReference>
<keyword evidence="15" id="KW-1185">Reference proteome</keyword>
<evidence type="ECO:0000259" key="13">
    <source>
        <dbReference type="PROSITE" id="PS50885"/>
    </source>
</evidence>
<dbReference type="CDD" id="cd00082">
    <property type="entry name" value="HisKA"/>
    <property type="match status" value="1"/>
</dbReference>
<evidence type="ECO:0000313" key="15">
    <source>
        <dbReference type="Proteomes" id="UP000653343"/>
    </source>
</evidence>
<dbReference type="InterPro" id="IPR005467">
    <property type="entry name" value="His_kinase_dom"/>
</dbReference>
<dbReference type="EC" id="2.7.13.3" evidence="3"/>
<comment type="subcellular location">
    <subcellularLocation>
        <location evidence="2">Membrane</location>
    </subcellularLocation>
</comment>
<feature type="transmembrane region" description="Helical" evidence="11">
    <location>
        <begin position="9"/>
        <end position="31"/>
    </location>
</feature>
<dbReference type="Pfam" id="PF00672">
    <property type="entry name" value="HAMP"/>
    <property type="match status" value="1"/>
</dbReference>
<dbReference type="SMART" id="SM00304">
    <property type="entry name" value="HAMP"/>
    <property type="match status" value="1"/>
</dbReference>
<keyword evidence="10 11" id="KW-0472">Membrane</keyword>
<keyword evidence="6 11" id="KW-0812">Transmembrane</keyword>
<dbReference type="PROSITE" id="PS50885">
    <property type="entry name" value="HAMP"/>
    <property type="match status" value="1"/>
</dbReference>
<keyword evidence="9" id="KW-0902">Two-component regulatory system</keyword>
<evidence type="ECO:0000256" key="10">
    <source>
        <dbReference type="ARBA" id="ARBA00023136"/>
    </source>
</evidence>
<dbReference type="SMART" id="SM00387">
    <property type="entry name" value="HATPase_c"/>
    <property type="match status" value="1"/>
</dbReference>
<dbReference type="Gene3D" id="3.30.565.10">
    <property type="entry name" value="Histidine kinase-like ATPase, C-terminal domain"/>
    <property type="match status" value="1"/>
</dbReference>
<dbReference type="RefSeq" id="WP_189355902.1">
    <property type="nucleotide sequence ID" value="NZ_BMYU01000002.1"/>
</dbReference>
<dbReference type="SMART" id="SM00388">
    <property type="entry name" value="HisKA"/>
    <property type="match status" value="1"/>
</dbReference>
<comment type="catalytic activity">
    <reaction evidence="1">
        <text>ATP + protein L-histidine = ADP + protein N-phospho-L-histidine.</text>
        <dbReference type="EC" id="2.7.13.3"/>
    </reaction>
</comment>
<feature type="domain" description="HAMP" evidence="13">
    <location>
        <begin position="188"/>
        <end position="241"/>
    </location>
</feature>
<dbReference type="SUPFAM" id="SSF55874">
    <property type="entry name" value="ATPase domain of HSP90 chaperone/DNA topoisomerase II/histidine kinase"/>
    <property type="match status" value="1"/>
</dbReference>
<dbReference type="PANTHER" id="PTHR45436">
    <property type="entry name" value="SENSOR HISTIDINE KINASE YKOH"/>
    <property type="match status" value="1"/>
</dbReference>
<dbReference type="InterPro" id="IPR036890">
    <property type="entry name" value="HATPase_C_sf"/>
</dbReference>
<keyword evidence="7 14" id="KW-0418">Kinase</keyword>
<dbReference type="Pfam" id="PF02518">
    <property type="entry name" value="HATPase_c"/>
    <property type="match status" value="1"/>
</dbReference>
<dbReference type="SUPFAM" id="SSF158472">
    <property type="entry name" value="HAMP domain-like"/>
    <property type="match status" value="1"/>
</dbReference>
<dbReference type="PROSITE" id="PS50109">
    <property type="entry name" value="HIS_KIN"/>
    <property type="match status" value="1"/>
</dbReference>
<dbReference type="PANTHER" id="PTHR45436:SF5">
    <property type="entry name" value="SENSOR HISTIDINE KINASE TRCS"/>
    <property type="match status" value="1"/>
</dbReference>
<evidence type="ECO:0000256" key="4">
    <source>
        <dbReference type="ARBA" id="ARBA00022553"/>
    </source>
</evidence>
<organism evidence="14 15">
    <name type="scientific">Undibacterium squillarum</name>
    <dbReference type="NCBI Taxonomy" id="1131567"/>
    <lineage>
        <taxon>Bacteria</taxon>
        <taxon>Pseudomonadati</taxon>
        <taxon>Pseudomonadota</taxon>
        <taxon>Betaproteobacteria</taxon>
        <taxon>Burkholderiales</taxon>
        <taxon>Oxalobacteraceae</taxon>
        <taxon>Undibacterium</taxon>
    </lineage>
</organism>
<reference evidence="15" key="1">
    <citation type="journal article" date="2019" name="Int. J. Syst. Evol. Microbiol.">
        <title>The Global Catalogue of Microorganisms (GCM) 10K type strain sequencing project: providing services to taxonomists for standard genome sequencing and annotation.</title>
        <authorList>
            <consortium name="The Broad Institute Genomics Platform"/>
            <consortium name="The Broad Institute Genome Sequencing Center for Infectious Disease"/>
            <person name="Wu L."/>
            <person name="Ma J."/>
        </authorList>
    </citation>
    <scope>NUCLEOTIDE SEQUENCE [LARGE SCALE GENOMIC DNA]</scope>
    <source>
        <strain evidence="15">KCTC 23917</strain>
    </source>
</reference>
<dbReference type="CDD" id="cd00075">
    <property type="entry name" value="HATPase"/>
    <property type="match status" value="1"/>
</dbReference>
<proteinExistence type="predicted"/>
<keyword evidence="5" id="KW-0808">Transferase</keyword>